<name>A0ABR3MK59_9TELE</name>
<dbReference type="EMBL" id="JAYMGO010000012">
    <property type="protein sequence ID" value="KAL1264554.1"/>
    <property type="molecule type" value="Genomic_DNA"/>
</dbReference>
<organism evidence="1 2">
    <name type="scientific">Cirrhinus molitorella</name>
    <name type="common">mud carp</name>
    <dbReference type="NCBI Taxonomy" id="172907"/>
    <lineage>
        <taxon>Eukaryota</taxon>
        <taxon>Metazoa</taxon>
        <taxon>Chordata</taxon>
        <taxon>Craniata</taxon>
        <taxon>Vertebrata</taxon>
        <taxon>Euteleostomi</taxon>
        <taxon>Actinopterygii</taxon>
        <taxon>Neopterygii</taxon>
        <taxon>Teleostei</taxon>
        <taxon>Ostariophysi</taxon>
        <taxon>Cypriniformes</taxon>
        <taxon>Cyprinidae</taxon>
        <taxon>Labeoninae</taxon>
        <taxon>Labeonini</taxon>
        <taxon>Cirrhinus</taxon>
    </lineage>
</organism>
<accession>A0ABR3MK59</accession>
<protein>
    <submittedName>
        <fullName evidence="1">Uncharacterized protein</fullName>
    </submittedName>
</protein>
<dbReference type="Proteomes" id="UP001558613">
    <property type="component" value="Unassembled WGS sequence"/>
</dbReference>
<reference evidence="1 2" key="1">
    <citation type="submission" date="2023-09" db="EMBL/GenBank/DDBJ databases">
        <authorList>
            <person name="Wang M."/>
        </authorList>
    </citation>
    <scope>NUCLEOTIDE SEQUENCE [LARGE SCALE GENOMIC DNA]</scope>
    <source>
        <strain evidence="1">GT-2023</strain>
        <tissue evidence="1">Liver</tissue>
    </source>
</reference>
<comment type="caution">
    <text evidence="1">The sequence shown here is derived from an EMBL/GenBank/DDBJ whole genome shotgun (WGS) entry which is preliminary data.</text>
</comment>
<keyword evidence="2" id="KW-1185">Reference proteome</keyword>
<evidence type="ECO:0000313" key="2">
    <source>
        <dbReference type="Proteomes" id="UP001558613"/>
    </source>
</evidence>
<sequence length="78" mass="8502">MTSVFQLDYENVLQEVEKELCDGCHGLTVGLHGMTYFAYGVLPDKILNFQLGGISGKSLSSKGSLPFMFPIAGDLSER</sequence>
<gene>
    <name evidence="1" type="ORF">QQF64_004909</name>
</gene>
<proteinExistence type="predicted"/>
<evidence type="ECO:0000313" key="1">
    <source>
        <dbReference type="EMBL" id="KAL1264554.1"/>
    </source>
</evidence>